<dbReference type="PANTHER" id="PTHR11092">
    <property type="entry name" value="SUGAR NUCLEOTIDE EPIMERASE RELATED"/>
    <property type="match status" value="1"/>
</dbReference>
<sequence length="310" mass="34734">MNKGKIVIAGGSGFIGLYCAQRFREAGYEVLIIARSGPHIRWEDKAGILAALEGAVLLLNLAGKSVNCRYNEANKQEILNSRLDTTSTLGNAIRTCSRPPQLWINSSTATIYRYAEDRPMTEAEGEIGQGFSVDVARAWEHVFFAFERLVPTRFVALRIAIVLGPGGGVIGPYTNLVSMGLGGQQGSGRQMFSWIHIEDLYRIILFLLEDESKRGIYNCSAPNPVKNRELMYTLRKVMGQSWGLPAPKWLLELGARLIKTETELVLKSRWVIPQRLSEEGFVFKYQQLESALDNILDKNYPSLKLLIKRP</sequence>
<gene>
    <name evidence="4" type="ORF">B0I18_112128</name>
</gene>
<evidence type="ECO:0000256" key="1">
    <source>
        <dbReference type="ARBA" id="ARBA00009353"/>
    </source>
</evidence>
<dbReference type="InterPro" id="IPR010099">
    <property type="entry name" value="SDR39U1"/>
</dbReference>
<comment type="similarity">
    <text evidence="1">Belongs to the NAD(P)-dependent epimerase/dehydratase family. SDR39U1 subfamily.</text>
</comment>
<dbReference type="Gene3D" id="3.40.50.720">
    <property type="entry name" value="NAD(P)-binding Rossmann-like Domain"/>
    <property type="match status" value="1"/>
</dbReference>
<dbReference type="AlphaFoldDB" id="A0A2P8CWL1"/>
<feature type="domain" description="NAD-dependent epimerase/dehydratase" evidence="2">
    <location>
        <begin position="6"/>
        <end position="219"/>
    </location>
</feature>
<dbReference type="PANTHER" id="PTHR11092:SF0">
    <property type="entry name" value="EPIMERASE FAMILY PROTEIN SDR39U1"/>
    <property type="match status" value="1"/>
</dbReference>
<dbReference type="Pfam" id="PF08338">
    <property type="entry name" value="DUF1731"/>
    <property type="match status" value="1"/>
</dbReference>
<dbReference type="SUPFAM" id="SSF51735">
    <property type="entry name" value="NAD(P)-binding Rossmann-fold domains"/>
    <property type="match status" value="1"/>
</dbReference>
<name>A0A2P8CWL1_9BACT</name>
<accession>A0A2P8CWL1</accession>
<dbReference type="Pfam" id="PF01370">
    <property type="entry name" value="Epimerase"/>
    <property type="match status" value="1"/>
</dbReference>
<keyword evidence="5" id="KW-1185">Reference proteome</keyword>
<dbReference type="InterPro" id="IPR036291">
    <property type="entry name" value="NAD(P)-bd_dom_sf"/>
</dbReference>
<organism evidence="4 5">
    <name type="scientific">Taibaiella chishuiensis</name>
    <dbReference type="NCBI Taxonomy" id="1434707"/>
    <lineage>
        <taxon>Bacteria</taxon>
        <taxon>Pseudomonadati</taxon>
        <taxon>Bacteroidota</taxon>
        <taxon>Chitinophagia</taxon>
        <taxon>Chitinophagales</taxon>
        <taxon>Chitinophagaceae</taxon>
        <taxon>Taibaiella</taxon>
    </lineage>
</organism>
<dbReference type="NCBIfam" id="TIGR01777">
    <property type="entry name" value="yfcH"/>
    <property type="match status" value="1"/>
</dbReference>
<dbReference type="InterPro" id="IPR001509">
    <property type="entry name" value="Epimerase_deHydtase"/>
</dbReference>
<dbReference type="RefSeq" id="WP_106524976.1">
    <property type="nucleotide sequence ID" value="NZ_PYGD01000012.1"/>
</dbReference>
<dbReference type="EMBL" id="PYGD01000012">
    <property type="protein sequence ID" value="PSK89327.1"/>
    <property type="molecule type" value="Genomic_DNA"/>
</dbReference>
<evidence type="ECO:0000259" key="3">
    <source>
        <dbReference type="Pfam" id="PF08338"/>
    </source>
</evidence>
<reference evidence="4 5" key="1">
    <citation type="submission" date="2018-03" db="EMBL/GenBank/DDBJ databases">
        <title>Genomic Encyclopedia of Type Strains, Phase III (KMG-III): the genomes of soil and plant-associated and newly described type strains.</title>
        <authorList>
            <person name="Whitman W."/>
        </authorList>
    </citation>
    <scope>NUCLEOTIDE SEQUENCE [LARGE SCALE GENOMIC DNA]</scope>
    <source>
        <strain evidence="4 5">CGMCC 1.12700</strain>
    </source>
</reference>
<evidence type="ECO:0000313" key="5">
    <source>
        <dbReference type="Proteomes" id="UP000240572"/>
    </source>
</evidence>
<dbReference type="Proteomes" id="UP000240572">
    <property type="component" value="Unassembled WGS sequence"/>
</dbReference>
<evidence type="ECO:0008006" key="6">
    <source>
        <dbReference type="Google" id="ProtNLM"/>
    </source>
</evidence>
<dbReference type="InterPro" id="IPR013549">
    <property type="entry name" value="DUF1731"/>
</dbReference>
<dbReference type="OrthoDB" id="9801773at2"/>
<evidence type="ECO:0000259" key="2">
    <source>
        <dbReference type="Pfam" id="PF01370"/>
    </source>
</evidence>
<feature type="domain" description="DUF1731" evidence="3">
    <location>
        <begin position="246"/>
        <end position="295"/>
    </location>
</feature>
<comment type="caution">
    <text evidence="4">The sequence shown here is derived from an EMBL/GenBank/DDBJ whole genome shotgun (WGS) entry which is preliminary data.</text>
</comment>
<proteinExistence type="inferred from homology"/>
<evidence type="ECO:0000313" key="4">
    <source>
        <dbReference type="EMBL" id="PSK89327.1"/>
    </source>
</evidence>
<protein>
    <recommendedName>
        <fullName evidence="6">TIGR01777 family protein</fullName>
    </recommendedName>
</protein>